<accession>A0ACC0X9C9</accession>
<evidence type="ECO:0000313" key="2">
    <source>
        <dbReference type="Proteomes" id="UP001163603"/>
    </source>
</evidence>
<keyword evidence="2" id="KW-1185">Reference proteome</keyword>
<reference evidence="2" key="1">
    <citation type="journal article" date="2023" name="G3 (Bethesda)">
        <title>Genome assembly and association tests identify interacting loci associated with vigor, precocity, and sex in interspecific pistachio rootstocks.</title>
        <authorList>
            <person name="Palmer W."/>
            <person name="Jacygrad E."/>
            <person name="Sagayaradj S."/>
            <person name="Cavanaugh K."/>
            <person name="Han R."/>
            <person name="Bertier L."/>
            <person name="Beede B."/>
            <person name="Kafkas S."/>
            <person name="Golino D."/>
            <person name="Preece J."/>
            <person name="Michelmore R."/>
        </authorList>
    </citation>
    <scope>NUCLEOTIDE SEQUENCE [LARGE SCALE GENOMIC DNA]</scope>
</reference>
<organism evidence="1 2">
    <name type="scientific">Pistacia integerrima</name>
    <dbReference type="NCBI Taxonomy" id="434235"/>
    <lineage>
        <taxon>Eukaryota</taxon>
        <taxon>Viridiplantae</taxon>
        <taxon>Streptophyta</taxon>
        <taxon>Embryophyta</taxon>
        <taxon>Tracheophyta</taxon>
        <taxon>Spermatophyta</taxon>
        <taxon>Magnoliopsida</taxon>
        <taxon>eudicotyledons</taxon>
        <taxon>Gunneridae</taxon>
        <taxon>Pentapetalae</taxon>
        <taxon>rosids</taxon>
        <taxon>malvids</taxon>
        <taxon>Sapindales</taxon>
        <taxon>Anacardiaceae</taxon>
        <taxon>Pistacia</taxon>
    </lineage>
</organism>
<sequence>MSACSCFSSQYPSVRCSCLPGYRGNPYLLQGCLDTDECKDNTTICRPDVCENSNETYTCIPLRTSEKSKTVLLLEEKHLFDILDAQVVKQGKREEIMAVANIAKRRLSISGKNRPSMKEVAMELEAIRASRKDSDDQQHYHMRTVVIEPWDAVPASTSSTFDNTASSPDILPLLTLTKLWWYNDARWQVSMQIPRHHKSASKEWYHTCSFDQIMVVQRRQIALEYRIQEFRRKYPNTINLHHFTSMENNANRVLTYLNKSWWYNDARPLQNTESRSFDANTPTP</sequence>
<name>A0ACC0X9C9_9ROSI</name>
<proteinExistence type="predicted"/>
<evidence type="ECO:0000313" key="1">
    <source>
        <dbReference type="EMBL" id="KAJ0011246.1"/>
    </source>
</evidence>
<dbReference type="EMBL" id="CM047749">
    <property type="protein sequence ID" value="KAJ0011246.1"/>
    <property type="molecule type" value="Genomic_DNA"/>
</dbReference>
<protein>
    <submittedName>
        <fullName evidence="1">Uncharacterized protein</fullName>
    </submittedName>
</protein>
<comment type="caution">
    <text evidence="1">The sequence shown here is derived from an EMBL/GenBank/DDBJ whole genome shotgun (WGS) entry which is preliminary data.</text>
</comment>
<dbReference type="Proteomes" id="UP001163603">
    <property type="component" value="Chromosome 14"/>
</dbReference>
<gene>
    <name evidence="1" type="ORF">Pint_32816</name>
</gene>